<evidence type="ECO:0000313" key="5">
    <source>
        <dbReference type="Proteomes" id="UP000694941"/>
    </source>
</evidence>
<reference evidence="6" key="1">
    <citation type="submission" date="2025-08" db="UniProtKB">
        <authorList>
            <consortium name="RefSeq"/>
        </authorList>
    </citation>
    <scope>IDENTIFICATION</scope>
    <source>
        <tissue evidence="6">Muscle</tissue>
    </source>
</reference>
<evidence type="ECO:0000259" key="3">
    <source>
        <dbReference type="Pfam" id="PF14050"/>
    </source>
</evidence>
<dbReference type="InterPro" id="IPR008978">
    <property type="entry name" value="HSP20-like_chaperone"/>
</dbReference>
<sequence length="228" mass="25979">MAEEEGKFDGVLLALAQQHEGGVQQLLDTIFDFLARKTDFYTGGTTNAARKLILDRFEKYEKIAKAAQTKKEEERKAAEKRKQEKKAQKAKEELKVDEEPAIKELTDEEAEKLQKELEEERNNKENRENEVKDGSKANEDKVDDEGSDQENEEDKGKLKPNLGNGCDLPNYKWTQTLSEIEVIVILSKSSTVSDTDITLNLIPVFVFSCFFFNLLESDKLDNVTECGY</sequence>
<name>A0ABM1TP03_LIMPO</name>
<gene>
    <name evidence="6" type="primary">LOC106473479</name>
</gene>
<dbReference type="Proteomes" id="UP000694941">
    <property type="component" value="Unplaced"/>
</dbReference>
<evidence type="ECO:0000256" key="1">
    <source>
        <dbReference type="ARBA" id="ARBA00023054"/>
    </source>
</evidence>
<evidence type="ECO:0000256" key="2">
    <source>
        <dbReference type="SAM" id="MobiDB-lite"/>
    </source>
</evidence>
<feature type="domain" description="NudC N-terminal" evidence="3">
    <location>
        <begin position="7"/>
        <end position="42"/>
    </location>
</feature>
<dbReference type="SUPFAM" id="SSF49764">
    <property type="entry name" value="HSP20-like chaperones"/>
    <property type="match status" value="1"/>
</dbReference>
<dbReference type="Pfam" id="PF16273">
    <property type="entry name" value="NuDC"/>
    <property type="match status" value="1"/>
</dbReference>
<feature type="compositionally biased region" description="Acidic residues" evidence="2">
    <location>
        <begin position="141"/>
        <end position="153"/>
    </location>
</feature>
<organism evidence="5 6">
    <name type="scientific">Limulus polyphemus</name>
    <name type="common">Atlantic horseshoe crab</name>
    <dbReference type="NCBI Taxonomy" id="6850"/>
    <lineage>
        <taxon>Eukaryota</taxon>
        <taxon>Metazoa</taxon>
        <taxon>Ecdysozoa</taxon>
        <taxon>Arthropoda</taxon>
        <taxon>Chelicerata</taxon>
        <taxon>Merostomata</taxon>
        <taxon>Xiphosura</taxon>
        <taxon>Limulidae</taxon>
        <taxon>Limulus</taxon>
    </lineage>
</organism>
<dbReference type="InterPro" id="IPR037898">
    <property type="entry name" value="NudC_fam"/>
</dbReference>
<feature type="region of interest" description="Disordered" evidence="2">
    <location>
        <begin position="67"/>
        <end position="162"/>
    </location>
</feature>
<dbReference type="RefSeq" id="XP_022257609.1">
    <property type="nucleotide sequence ID" value="XM_022401901.1"/>
</dbReference>
<keyword evidence="1" id="KW-0175">Coiled coil</keyword>
<dbReference type="PANTHER" id="PTHR12356:SF3">
    <property type="entry name" value="NUCLEAR MIGRATION PROTEIN NUDC"/>
    <property type="match status" value="1"/>
</dbReference>
<feature type="compositionally biased region" description="Basic and acidic residues" evidence="2">
    <location>
        <begin position="67"/>
        <end position="140"/>
    </location>
</feature>
<dbReference type="Gene3D" id="2.60.40.790">
    <property type="match status" value="1"/>
</dbReference>
<keyword evidence="5" id="KW-1185">Reference proteome</keyword>
<protein>
    <submittedName>
        <fullName evidence="6">Nuclear migration protein nudC-like</fullName>
    </submittedName>
</protein>
<proteinExistence type="predicted"/>
<dbReference type="Pfam" id="PF14050">
    <property type="entry name" value="Nudc_N"/>
    <property type="match status" value="1"/>
</dbReference>
<accession>A0ABM1TP03</accession>
<dbReference type="PANTHER" id="PTHR12356">
    <property type="entry name" value="NUCLEAR MOVEMENT PROTEIN NUDC"/>
    <property type="match status" value="1"/>
</dbReference>
<evidence type="ECO:0000313" key="6">
    <source>
        <dbReference type="RefSeq" id="XP_022257609.1"/>
    </source>
</evidence>
<dbReference type="InterPro" id="IPR032572">
    <property type="entry name" value="NuDC"/>
</dbReference>
<dbReference type="InterPro" id="IPR025934">
    <property type="entry name" value="NudC_N_dom"/>
</dbReference>
<evidence type="ECO:0000259" key="4">
    <source>
        <dbReference type="Pfam" id="PF16273"/>
    </source>
</evidence>
<feature type="domain" description="Nuclear migration protein nudC" evidence="4">
    <location>
        <begin position="97"/>
        <end position="155"/>
    </location>
</feature>
<dbReference type="GeneID" id="106473479"/>